<comment type="caution">
    <text evidence="2">The sequence shown here is derived from an EMBL/GenBank/DDBJ whole genome shotgun (WGS) entry which is preliminary data.</text>
</comment>
<dbReference type="AlphaFoldDB" id="A0A2I0LF48"/>
<feature type="compositionally biased region" description="Basic residues" evidence="1">
    <location>
        <begin position="35"/>
        <end position="45"/>
    </location>
</feature>
<organism evidence="2 3">
    <name type="scientific">Punica granatum</name>
    <name type="common">Pomegranate</name>
    <dbReference type="NCBI Taxonomy" id="22663"/>
    <lineage>
        <taxon>Eukaryota</taxon>
        <taxon>Viridiplantae</taxon>
        <taxon>Streptophyta</taxon>
        <taxon>Embryophyta</taxon>
        <taxon>Tracheophyta</taxon>
        <taxon>Spermatophyta</taxon>
        <taxon>Magnoliopsida</taxon>
        <taxon>eudicotyledons</taxon>
        <taxon>Gunneridae</taxon>
        <taxon>Pentapetalae</taxon>
        <taxon>rosids</taxon>
        <taxon>malvids</taxon>
        <taxon>Myrtales</taxon>
        <taxon>Lythraceae</taxon>
        <taxon>Punica</taxon>
    </lineage>
</organism>
<dbReference type="Proteomes" id="UP000233551">
    <property type="component" value="Unassembled WGS sequence"/>
</dbReference>
<protein>
    <submittedName>
        <fullName evidence="2">Uncharacterized protein</fullName>
    </submittedName>
</protein>
<proteinExistence type="predicted"/>
<reference evidence="2 3" key="1">
    <citation type="submission" date="2017-11" db="EMBL/GenBank/DDBJ databases">
        <title>De-novo sequencing of pomegranate (Punica granatum L.) genome.</title>
        <authorList>
            <person name="Akparov Z."/>
            <person name="Amiraslanov A."/>
            <person name="Hajiyeva S."/>
            <person name="Abbasov M."/>
            <person name="Kaur K."/>
            <person name="Hamwieh A."/>
            <person name="Solovyev V."/>
            <person name="Salamov A."/>
            <person name="Braich B."/>
            <person name="Kosarev P."/>
            <person name="Mahmoud A."/>
            <person name="Hajiyev E."/>
            <person name="Babayeva S."/>
            <person name="Izzatullayeva V."/>
            <person name="Mammadov A."/>
            <person name="Mammadov A."/>
            <person name="Sharifova S."/>
            <person name="Ojaghi J."/>
            <person name="Eynullazada K."/>
            <person name="Bayramov B."/>
            <person name="Abdulazimova A."/>
            <person name="Shahmuradov I."/>
        </authorList>
    </citation>
    <scope>NUCLEOTIDE SEQUENCE [LARGE SCALE GENOMIC DNA]</scope>
    <source>
        <strain evidence="3">cv. AG2017</strain>
        <tissue evidence="2">Leaf</tissue>
    </source>
</reference>
<keyword evidence="3" id="KW-1185">Reference proteome</keyword>
<gene>
    <name evidence="2" type="ORF">CRG98_000761</name>
</gene>
<evidence type="ECO:0000256" key="1">
    <source>
        <dbReference type="SAM" id="MobiDB-lite"/>
    </source>
</evidence>
<name>A0A2I0LF48_PUNGR</name>
<feature type="region of interest" description="Disordered" evidence="1">
    <location>
        <begin position="35"/>
        <end position="71"/>
    </location>
</feature>
<dbReference type="EMBL" id="PGOL01000034">
    <property type="protein sequence ID" value="PKI78836.1"/>
    <property type="molecule type" value="Genomic_DNA"/>
</dbReference>
<sequence length="71" mass="7884">MDVEEVWTCMGMHACKPKGRWSMVGGHMDTWARGRRARARGRRTAGLHGRASGRSAGTIHPRVTISPEMHS</sequence>
<accession>A0A2I0LF48</accession>
<evidence type="ECO:0000313" key="3">
    <source>
        <dbReference type="Proteomes" id="UP000233551"/>
    </source>
</evidence>
<evidence type="ECO:0000313" key="2">
    <source>
        <dbReference type="EMBL" id="PKI78836.1"/>
    </source>
</evidence>